<gene>
    <name evidence="1" type="ORF">LWC34_54340</name>
</gene>
<comment type="caution">
    <text evidence="1">The sequence shown here is derived from an EMBL/GenBank/DDBJ whole genome shotgun (WGS) entry which is preliminary data.</text>
</comment>
<evidence type="ECO:0000313" key="1">
    <source>
        <dbReference type="EMBL" id="MCE7011739.1"/>
    </source>
</evidence>
<sequence length="76" mass="8766">MEPPASEHDRELEEFTTAVDQTRAAFADMAAAFRGLEEVWDRGLRETLQRLDEFQQGVEEALRLTHLLVDRTPRPV</sequence>
<name>A0ABS8ZVX8_9PSEU</name>
<dbReference type="EMBL" id="JAJVCN010000005">
    <property type="protein sequence ID" value="MCE7011739.1"/>
    <property type="molecule type" value="Genomic_DNA"/>
</dbReference>
<organism evidence="1 2">
    <name type="scientific">Kibdelosporangium philippinense</name>
    <dbReference type="NCBI Taxonomy" id="211113"/>
    <lineage>
        <taxon>Bacteria</taxon>
        <taxon>Bacillati</taxon>
        <taxon>Actinomycetota</taxon>
        <taxon>Actinomycetes</taxon>
        <taxon>Pseudonocardiales</taxon>
        <taxon>Pseudonocardiaceae</taxon>
        <taxon>Kibdelosporangium</taxon>
    </lineage>
</organism>
<proteinExistence type="predicted"/>
<accession>A0ABS8ZVX8</accession>
<reference evidence="1 2" key="1">
    <citation type="submission" date="2021-12" db="EMBL/GenBank/DDBJ databases">
        <title>Genome sequence of Kibdelosporangium philippinense ATCC 49844.</title>
        <authorList>
            <person name="Fedorov E.A."/>
            <person name="Omeragic M."/>
            <person name="Shalygina K.F."/>
            <person name="Maclea K.S."/>
        </authorList>
    </citation>
    <scope>NUCLEOTIDE SEQUENCE [LARGE SCALE GENOMIC DNA]</scope>
    <source>
        <strain evidence="1 2">ATCC 49844</strain>
    </source>
</reference>
<evidence type="ECO:0008006" key="3">
    <source>
        <dbReference type="Google" id="ProtNLM"/>
    </source>
</evidence>
<dbReference type="RefSeq" id="WP_233734501.1">
    <property type="nucleotide sequence ID" value="NZ_JAJVCN010000005.1"/>
</dbReference>
<evidence type="ECO:0000313" key="2">
    <source>
        <dbReference type="Proteomes" id="UP001521150"/>
    </source>
</evidence>
<protein>
    <recommendedName>
        <fullName evidence="3">WXG100 family type VII secretion target</fullName>
    </recommendedName>
</protein>
<dbReference type="Proteomes" id="UP001521150">
    <property type="component" value="Unassembled WGS sequence"/>
</dbReference>
<keyword evidence="2" id="KW-1185">Reference proteome</keyword>